<dbReference type="PROSITE" id="PS51450">
    <property type="entry name" value="LRR"/>
    <property type="match status" value="1"/>
</dbReference>
<feature type="transmembrane region" description="Helical" evidence="5">
    <location>
        <begin position="1725"/>
        <end position="1746"/>
    </location>
</feature>
<feature type="transmembrane region" description="Helical" evidence="5">
    <location>
        <begin position="1683"/>
        <end position="1705"/>
    </location>
</feature>
<keyword evidence="3 5" id="KW-0472">Membrane</keyword>
<evidence type="ECO:0000256" key="6">
    <source>
        <dbReference type="SAM" id="SignalP"/>
    </source>
</evidence>
<evidence type="ECO:0000256" key="2">
    <source>
        <dbReference type="ARBA" id="ARBA00022737"/>
    </source>
</evidence>
<dbReference type="Pfam" id="PF13855">
    <property type="entry name" value="LRR_8"/>
    <property type="match status" value="3"/>
</dbReference>
<feature type="compositionally biased region" description="Polar residues" evidence="4">
    <location>
        <begin position="1518"/>
        <end position="1547"/>
    </location>
</feature>
<feature type="chain" id="PRO_5006621303" evidence="6">
    <location>
        <begin position="24"/>
        <end position="1983"/>
    </location>
</feature>
<protein>
    <submittedName>
        <fullName evidence="7">GP46-like surface antigen, putative</fullName>
    </submittedName>
</protein>
<dbReference type="Pfam" id="PF00560">
    <property type="entry name" value="LRR_1"/>
    <property type="match status" value="4"/>
</dbReference>
<dbReference type="SMART" id="SM00369">
    <property type="entry name" value="LRR_TYP"/>
    <property type="match status" value="15"/>
</dbReference>
<dbReference type="InterPro" id="IPR032675">
    <property type="entry name" value="LRR_dom_sf"/>
</dbReference>
<feature type="signal peptide" evidence="6">
    <location>
        <begin position="1"/>
        <end position="23"/>
    </location>
</feature>
<dbReference type="OrthoDB" id="2013775at2759"/>
<keyword evidence="6" id="KW-0732">Signal</keyword>
<feature type="transmembrane region" description="Helical" evidence="5">
    <location>
        <begin position="1643"/>
        <end position="1663"/>
    </location>
</feature>
<feature type="region of interest" description="Disordered" evidence="4">
    <location>
        <begin position="1518"/>
        <end position="1554"/>
    </location>
</feature>
<dbReference type="FunFam" id="3.80.10.10:FF:000041">
    <property type="entry name" value="LRR receptor-like serine/threonine-protein kinase ERECTA"/>
    <property type="match status" value="1"/>
</dbReference>
<keyword evidence="5" id="KW-1133">Transmembrane helix</keyword>
<keyword evidence="1" id="KW-0433">Leucine-rich repeat</keyword>
<reference evidence="8" key="1">
    <citation type="submission" date="2015-09" db="EMBL/GenBank/DDBJ databases">
        <authorList>
            <consortium name="Pathogen Informatics"/>
        </authorList>
    </citation>
    <scope>NUCLEOTIDE SEQUENCE [LARGE SCALE GENOMIC DNA]</scope>
    <source>
        <strain evidence="8">Lake Konstanz</strain>
    </source>
</reference>
<dbReference type="Proteomes" id="UP000051952">
    <property type="component" value="Unassembled WGS sequence"/>
</dbReference>
<feature type="non-terminal residue" evidence="7">
    <location>
        <position position="1"/>
    </location>
</feature>
<feature type="transmembrane region" description="Helical" evidence="5">
    <location>
        <begin position="1880"/>
        <end position="1898"/>
    </location>
</feature>
<sequence length="1983" mass="210932">SQGAGTNLLSMTALLSFSSLSQATQSMGSTPQNASVTRKRPRKMHSAGIVSWDVSSSTCTWSGVGCSATVLRTLTLCSYGVSCAGGTLPATLSTWQAIGSALTSLVISGGGLITGSFPPVASTSLTVLTSLSFFSYSPTGNVQLPNSTVSFSLTLSSSSTITIAPTTSSRLTYLAVVASKVPDVSGILSLASVSIDSGTLNATSWTSMTGLTQISISATVGVLPSWTGANFPSLKTIALLSHSGITSLPASWSTLGSLTSLSISFCSGIKSPLPSNWSSLTNLRTLSIFSTPFTGPLPSSWNGLLSITTINIASANFAGATLPATWTSIPNLTSLKVADSNLCSPLPQWPNATLLTYLGLQGNSITSPLQTVINGWSTLKTLDLSNNPINGTLPPWPEMTSLVTFYGFSSRIVGPLPEWGSVSSPMMSVQVISISNNVIGSTIPASWARMPQLINLNALSAGLTGQIPFNWTSSVLISLALSSNSLSGDISTLTFASTCFSYFDVSSNRIGSNCTLIVPSSLRYLELSNNLCEGTHPNWASATNLTFVSLRNNSFNGTLARIPSTVLETLRIGGNLFTGTLPSLRTSSVLSEISASNNWFTGTLPPFNTAARPSTLNFSANNLSGTFPNSATVLSAMRYLDLSGNGFSGAAPRLSLASSLVQLNLRFNYFAGSLTLSPSLTSLTLLDVSCNSFTGSVPSWSTSIGLAYVNLTCGNFFTGTMPLLSQKADNTITILDLSDQGLTGQNLSAILPTQPLSSVTTFLLGGNALNGSLPAFWMWQKLEQFNVTGNNLTGTLPFTTIALPPNIWSIDISNNNALTGAILDPSSITKKVQHLLLGGDNHYFSGALPALSTKYPSLTRFSLSGSFPLVMPYSWLNGSVAWVNLTALSLRKCGFFGTFPEAFASGNITSLDLSWNRLSGTLPSDLAAYQPKLVSINLSENGFTGSLPTSWLNFSNLTVLDVHSCLLNGSIPPFLPVSLQVVLLNNNRFSGTLPSSWETMTNLQLISMNCNSLRGSLPESWGNLTRLRTLNLSNNNLSNKLPSSWESMTSLQVLSLNSNSLSGELPSSWANLTSLQTFELQLNNLNGSLPESWGNMIMLVTVYLNNNSLSSTLPLTWENMTTLQTLCLNANGLSGELPESWSTMTSFETLELKNNHFSGKLPSLWGNMTKLQALYLANNNLSNTLPQSWSSMTELLTLDLSSNSLTGAPPVAWGNLTRLRTLSLSNNDLSGTLPPLWESMTSLQAMYLSNNNLSGELPSSWENLKSIQFLNLSCNSLGGTLPALWGSMTSLQMLFLNRNSLRDALPVNWSNMSNLVTLSLSHNKLSSLLPPSWGSNMTSLRTLCLDHNSITGTLPVSWVTGVHDKPRKLYLSNNHLSGSLPTLGNVDVMTNSLVVVLDVHNNSITGDLPASWGRSMSGLQFLDLSANELKGTIPSEWGWLGYNQQESIPYVNLSFNVLLTGFVPLSFVQTNKICLCVFNTLVRSEFRFRNNWSCTWTIVPLSLTMSIQSASMSSVTLSDTDATDSHPSSVTRQSASDTTTKSVTMSPSAPIAPLDLPKPTNAALKTATQVASGVGAVLLAFAAAPSSGFAVDRLVTLSGFGDCGDAARPTVQTVMTDEVPNFLDAPLQLSFGDEFGASRRGTVLGNLMVFILAGIVAFVVVVAHRCAVNRSRQTVSSDLDELLLLLQSAAALRLPGAMIVIVLLLDSLVASSVLLVGYATTPNDVVLGIAGLAVVSGLLIAAFYVLDPRPLAFQAVTIPVPDINAAFTLHPKSLRMQVVDLWDRITTPSNLWEARKLYKANSLFVEHFGYLFEDCRGGRHWWILIEATTTIFVSTLSGVVPESEVACSTKAWIALAFISVVLVACVAARPMNTRVESTATIVLLGAQVVVVACAISGVGNVADIIGLSVSISSAAVALLPIAWWLVSLSCGWSCGVKRAPHSDVPAGLLRRNAPPVTTFSERDATFAALQVIIELICDPRRSE</sequence>
<dbReference type="SUPFAM" id="SSF52047">
    <property type="entry name" value="RNI-like"/>
    <property type="match status" value="1"/>
</dbReference>
<dbReference type="SUPFAM" id="SSF52058">
    <property type="entry name" value="L domain-like"/>
    <property type="match status" value="4"/>
</dbReference>
<dbReference type="SUPFAM" id="SSF52075">
    <property type="entry name" value="Outer arm dynein light chain 1"/>
    <property type="match status" value="1"/>
</dbReference>
<dbReference type="InterPro" id="IPR001611">
    <property type="entry name" value="Leu-rich_rpt"/>
</dbReference>
<evidence type="ECO:0000256" key="1">
    <source>
        <dbReference type="ARBA" id="ARBA00022614"/>
    </source>
</evidence>
<name>A0A0S4IJS0_BODSA</name>
<dbReference type="EMBL" id="CYKH01000216">
    <property type="protein sequence ID" value="CUE93627.1"/>
    <property type="molecule type" value="Genomic_DNA"/>
</dbReference>
<feature type="transmembrane region" description="Helical" evidence="5">
    <location>
        <begin position="1904"/>
        <end position="1926"/>
    </location>
</feature>
<keyword evidence="2" id="KW-0677">Repeat</keyword>
<evidence type="ECO:0000256" key="3">
    <source>
        <dbReference type="ARBA" id="ARBA00023136"/>
    </source>
</evidence>
<dbReference type="FunFam" id="3.80.10.10:FF:000095">
    <property type="entry name" value="LRR receptor-like serine/threonine-protein kinase GSO1"/>
    <property type="match status" value="2"/>
</dbReference>
<evidence type="ECO:0000313" key="8">
    <source>
        <dbReference type="Proteomes" id="UP000051952"/>
    </source>
</evidence>
<keyword evidence="8" id="KW-1185">Reference proteome</keyword>
<feature type="transmembrane region" description="Helical" evidence="5">
    <location>
        <begin position="1851"/>
        <end position="1868"/>
    </location>
</feature>
<dbReference type="InterPro" id="IPR050647">
    <property type="entry name" value="Plant_LRR-RLKs"/>
</dbReference>
<feature type="transmembrane region" description="Helical" evidence="5">
    <location>
        <begin position="1821"/>
        <end position="1839"/>
    </location>
</feature>
<accession>A0A0S4IJS0</accession>
<evidence type="ECO:0000256" key="4">
    <source>
        <dbReference type="SAM" id="MobiDB-lite"/>
    </source>
</evidence>
<evidence type="ECO:0000313" key="7">
    <source>
        <dbReference type="EMBL" id="CUE93627.1"/>
    </source>
</evidence>
<dbReference type="Gene3D" id="3.80.10.10">
    <property type="entry name" value="Ribonuclease Inhibitor"/>
    <property type="match status" value="10"/>
</dbReference>
<dbReference type="PANTHER" id="PTHR48056">
    <property type="entry name" value="LRR RECEPTOR-LIKE SERINE/THREONINE-PROTEIN KINASE-RELATED"/>
    <property type="match status" value="1"/>
</dbReference>
<evidence type="ECO:0000256" key="5">
    <source>
        <dbReference type="SAM" id="Phobius"/>
    </source>
</evidence>
<dbReference type="VEuPathDB" id="TriTrypDB:BSAL_57510c"/>
<dbReference type="InterPro" id="IPR003591">
    <property type="entry name" value="Leu-rich_rpt_typical-subtyp"/>
</dbReference>
<proteinExistence type="predicted"/>
<organism evidence="7 8">
    <name type="scientific">Bodo saltans</name>
    <name type="common">Flagellated protozoan</name>
    <dbReference type="NCBI Taxonomy" id="75058"/>
    <lineage>
        <taxon>Eukaryota</taxon>
        <taxon>Discoba</taxon>
        <taxon>Euglenozoa</taxon>
        <taxon>Kinetoplastea</taxon>
        <taxon>Metakinetoplastina</taxon>
        <taxon>Eubodonida</taxon>
        <taxon>Bodonidae</taxon>
        <taxon>Bodo</taxon>
    </lineage>
</organism>
<keyword evidence="5" id="KW-0812">Transmembrane</keyword>
<gene>
    <name evidence="7" type="ORF">BSAL_57510c</name>
</gene>